<dbReference type="AlphaFoldDB" id="A0A0G0JII3"/>
<comment type="similarity">
    <text evidence="1">Belongs to the sigma-70 factor family. ECF subfamily.</text>
</comment>
<evidence type="ECO:0000313" key="8">
    <source>
        <dbReference type="EMBL" id="KKQ27881.1"/>
    </source>
</evidence>
<accession>A0A0G0JII3</accession>
<dbReference type="CDD" id="cd06171">
    <property type="entry name" value="Sigma70_r4"/>
    <property type="match status" value="1"/>
</dbReference>
<reference evidence="8 9" key="1">
    <citation type="journal article" date="2015" name="Nature">
        <title>rRNA introns, odd ribosomes, and small enigmatic genomes across a large radiation of phyla.</title>
        <authorList>
            <person name="Brown C.T."/>
            <person name="Hug L.A."/>
            <person name="Thomas B.C."/>
            <person name="Sharon I."/>
            <person name="Castelle C.J."/>
            <person name="Singh A."/>
            <person name="Wilkins M.J."/>
            <person name="Williams K.H."/>
            <person name="Banfield J.F."/>
        </authorList>
    </citation>
    <scope>NUCLEOTIDE SEQUENCE [LARGE SCALE GENOMIC DNA]</scope>
</reference>
<name>A0A0G0JII3_9BACT</name>
<dbReference type="SUPFAM" id="SSF88659">
    <property type="entry name" value="Sigma3 and sigma4 domains of RNA polymerase sigma factors"/>
    <property type="match status" value="1"/>
</dbReference>
<dbReference type="Gene3D" id="1.10.10.10">
    <property type="entry name" value="Winged helix-like DNA-binding domain superfamily/Winged helix DNA-binding domain"/>
    <property type="match status" value="1"/>
</dbReference>
<dbReference type="InterPro" id="IPR013249">
    <property type="entry name" value="RNA_pol_sigma70_r4_t2"/>
</dbReference>
<dbReference type="InterPro" id="IPR014284">
    <property type="entry name" value="RNA_pol_sigma-70_dom"/>
</dbReference>
<gene>
    <name evidence="8" type="ORF">US42_C0004G0020</name>
</gene>
<dbReference type="Gene3D" id="1.10.1740.10">
    <property type="match status" value="1"/>
</dbReference>
<keyword evidence="3" id="KW-0731">Sigma factor</keyword>
<evidence type="ECO:0000259" key="6">
    <source>
        <dbReference type="Pfam" id="PF04542"/>
    </source>
</evidence>
<evidence type="ECO:0000256" key="5">
    <source>
        <dbReference type="ARBA" id="ARBA00023163"/>
    </source>
</evidence>
<proteinExistence type="inferred from homology"/>
<evidence type="ECO:0000256" key="4">
    <source>
        <dbReference type="ARBA" id="ARBA00023125"/>
    </source>
</evidence>
<dbReference type="SUPFAM" id="SSF88946">
    <property type="entry name" value="Sigma2 domain of RNA polymerase sigma factors"/>
    <property type="match status" value="1"/>
</dbReference>
<evidence type="ECO:0000256" key="2">
    <source>
        <dbReference type="ARBA" id="ARBA00023015"/>
    </source>
</evidence>
<feature type="domain" description="RNA polymerase sigma factor 70 region 4 type 2" evidence="7">
    <location>
        <begin position="124"/>
        <end position="176"/>
    </location>
</feature>
<dbReference type="Proteomes" id="UP000034849">
    <property type="component" value="Unassembled WGS sequence"/>
</dbReference>
<dbReference type="Pfam" id="PF04542">
    <property type="entry name" value="Sigma70_r2"/>
    <property type="match status" value="1"/>
</dbReference>
<dbReference type="Pfam" id="PF08281">
    <property type="entry name" value="Sigma70_r4_2"/>
    <property type="match status" value="1"/>
</dbReference>
<comment type="caution">
    <text evidence="8">The sequence shown here is derived from an EMBL/GenBank/DDBJ whole genome shotgun (WGS) entry which is preliminary data.</text>
</comment>
<evidence type="ECO:0000259" key="7">
    <source>
        <dbReference type="Pfam" id="PF08281"/>
    </source>
</evidence>
<dbReference type="STRING" id="1619046.US42_C0004G0020"/>
<dbReference type="PANTHER" id="PTHR43133:SF8">
    <property type="entry name" value="RNA POLYMERASE SIGMA FACTOR HI_1459-RELATED"/>
    <property type="match status" value="1"/>
</dbReference>
<protein>
    <submittedName>
        <fullName evidence="8">RNA polymerase, sigma-24 subunit, ECF subfamily</fullName>
    </submittedName>
</protein>
<evidence type="ECO:0000313" key="9">
    <source>
        <dbReference type="Proteomes" id="UP000034849"/>
    </source>
</evidence>
<evidence type="ECO:0000256" key="1">
    <source>
        <dbReference type="ARBA" id="ARBA00010641"/>
    </source>
</evidence>
<dbReference type="InterPro" id="IPR013324">
    <property type="entry name" value="RNA_pol_sigma_r3/r4-like"/>
</dbReference>
<organism evidence="8 9">
    <name type="scientific">Candidatus Magasanikbacteria bacterium GW2011_GWC2_37_14</name>
    <dbReference type="NCBI Taxonomy" id="1619046"/>
    <lineage>
        <taxon>Bacteria</taxon>
        <taxon>Candidatus Magasanikiibacteriota</taxon>
    </lineage>
</organism>
<keyword evidence="5" id="KW-0804">Transcription</keyword>
<dbReference type="NCBIfam" id="TIGR02937">
    <property type="entry name" value="sigma70-ECF"/>
    <property type="match status" value="1"/>
</dbReference>
<dbReference type="InterPro" id="IPR036388">
    <property type="entry name" value="WH-like_DNA-bd_sf"/>
</dbReference>
<dbReference type="PANTHER" id="PTHR43133">
    <property type="entry name" value="RNA POLYMERASE ECF-TYPE SIGMA FACTO"/>
    <property type="match status" value="1"/>
</dbReference>
<evidence type="ECO:0000256" key="3">
    <source>
        <dbReference type="ARBA" id="ARBA00023082"/>
    </source>
</evidence>
<dbReference type="GO" id="GO:0016987">
    <property type="term" value="F:sigma factor activity"/>
    <property type="evidence" value="ECO:0007669"/>
    <property type="project" value="UniProtKB-KW"/>
</dbReference>
<sequence length="183" mass="21719">MVRILNEKWLVYQVRAKKDPEAFASLYDLYVEKIYRFVYFKINNKEDAEDIVSSVFLKVWSYLIEYTEKEIDSFSGLIYKIARNLVIDHYREKGKIKKEDLEDFEELPAEENNYETVATNMEVEQLMVVIKKMKQDYQEVLLLKHVEELSTAEIAEILGKSQVGVRITLHRAIKKLQEMVNKK</sequence>
<keyword evidence="4" id="KW-0238">DNA-binding</keyword>
<dbReference type="InterPro" id="IPR013325">
    <property type="entry name" value="RNA_pol_sigma_r2"/>
</dbReference>
<feature type="domain" description="RNA polymerase sigma-70 region 2" evidence="6">
    <location>
        <begin position="26"/>
        <end position="94"/>
    </location>
</feature>
<dbReference type="EMBL" id="LBSX01000004">
    <property type="protein sequence ID" value="KKQ27881.1"/>
    <property type="molecule type" value="Genomic_DNA"/>
</dbReference>
<keyword evidence="2" id="KW-0805">Transcription regulation</keyword>
<dbReference type="GO" id="GO:0003677">
    <property type="term" value="F:DNA binding"/>
    <property type="evidence" value="ECO:0007669"/>
    <property type="project" value="UniProtKB-KW"/>
</dbReference>
<dbReference type="InterPro" id="IPR039425">
    <property type="entry name" value="RNA_pol_sigma-70-like"/>
</dbReference>
<dbReference type="InterPro" id="IPR007627">
    <property type="entry name" value="RNA_pol_sigma70_r2"/>
</dbReference>
<dbReference type="GO" id="GO:0006352">
    <property type="term" value="P:DNA-templated transcription initiation"/>
    <property type="evidence" value="ECO:0007669"/>
    <property type="project" value="InterPro"/>
</dbReference>